<reference evidence="7 8" key="1">
    <citation type="submission" date="2016-10" db="EMBL/GenBank/DDBJ databases">
        <authorList>
            <person name="de Groot N.N."/>
        </authorList>
    </citation>
    <scope>NUCLEOTIDE SEQUENCE [LARGE SCALE GENOMIC DNA]</scope>
    <source>
        <strain evidence="7 8">BH539</strain>
    </source>
</reference>
<feature type="domain" description="PAC" evidence="4">
    <location>
        <begin position="371"/>
        <end position="425"/>
    </location>
</feature>
<keyword evidence="8" id="KW-1185">Reference proteome</keyword>
<dbReference type="SMART" id="SM00267">
    <property type="entry name" value="GGDEF"/>
    <property type="match status" value="1"/>
</dbReference>
<dbReference type="Gene3D" id="3.30.450.40">
    <property type="match status" value="1"/>
</dbReference>
<feature type="domain" description="GGDEF" evidence="6">
    <location>
        <begin position="457"/>
        <end position="588"/>
    </location>
</feature>
<dbReference type="InterPro" id="IPR000014">
    <property type="entry name" value="PAS"/>
</dbReference>
<dbReference type="SUPFAM" id="SSF55785">
    <property type="entry name" value="PYP-like sensor domain (PAS domain)"/>
    <property type="match status" value="2"/>
</dbReference>
<dbReference type="EMBL" id="FNCI01000003">
    <property type="protein sequence ID" value="SDF93976.1"/>
    <property type="molecule type" value="Genomic_DNA"/>
</dbReference>
<dbReference type="Gene3D" id="3.30.70.270">
    <property type="match status" value="1"/>
</dbReference>
<dbReference type="InterPro" id="IPR001610">
    <property type="entry name" value="PAC"/>
</dbReference>
<feature type="domain" description="PAS" evidence="3">
    <location>
        <begin position="297"/>
        <end position="346"/>
    </location>
</feature>
<dbReference type="Proteomes" id="UP000198641">
    <property type="component" value="Unassembled WGS sequence"/>
</dbReference>
<dbReference type="InterPro" id="IPR029787">
    <property type="entry name" value="Nucleotide_cyclase"/>
</dbReference>
<dbReference type="PROSITE" id="PS50887">
    <property type="entry name" value="GGDEF"/>
    <property type="match status" value="1"/>
</dbReference>
<dbReference type="SMART" id="SM00086">
    <property type="entry name" value="PAC"/>
    <property type="match status" value="1"/>
</dbReference>
<dbReference type="InterPro" id="IPR003018">
    <property type="entry name" value="GAF"/>
</dbReference>
<dbReference type="Pfam" id="PF00990">
    <property type="entry name" value="GGDEF"/>
    <property type="match status" value="1"/>
</dbReference>
<evidence type="ECO:0000259" key="5">
    <source>
        <dbReference type="PROSITE" id="PS50883"/>
    </source>
</evidence>
<dbReference type="PROSITE" id="PS50883">
    <property type="entry name" value="EAL"/>
    <property type="match status" value="1"/>
</dbReference>
<dbReference type="OrthoDB" id="9804951at2"/>
<dbReference type="InterPro" id="IPR035965">
    <property type="entry name" value="PAS-like_dom_sf"/>
</dbReference>
<accession>A0A1G7Q632</accession>
<evidence type="ECO:0000259" key="3">
    <source>
        <dbReference type="PROSITE" id="PS50112"/>
    </source>
</evidence>
<dbReference type="EC" id="3.1.4.52" evidence="1"/>
<evidence type="ECO:0000256" key="2">
    <source>
        <dbReference type="ARBA" id="ARBA00022636"/>
    </source>
</evidence>
<dbReference type="InterPro" id="IPR000160">
    <property type="entry name" value="GGDEF_dom"/>
</dbReference>
<dbReference type="Gene3D" id="3.20.20.450">
    <property type="entry name" value="EAL domain"/>
    <property type="match status" value="1"/>
</dbReference>
<dbReference type="PROSITE" id="PS50112">
    <property type="entry name" value="PAS"/>
    <property type="match status" value="2"/>
</dbReference>
<dbReference type="InterPro" id="IPR029016">
    <property type="entry name" value="GAF-like_dom_sf"/>
</dbReference>
<dbReference type="InterPro" id="IPR052155">
    <property type="entry name" value="Biofilm_reg_signaling"/>
</dbReference>
<proteinExistence type="predicted"/>
<evidence type="ECO:0000259" key="6">
    <source>
        <dbReference type="PROSITE" id="PS50887"/>
    </source>
</evidence>
<dbReference type="InterPro" id="IPR043128">
    <property type="entry name" value="Rev_trsase/Diguanyl_cyclase"/>
</dbReference>
<feature type="domain" description="PAS" evidence="3">
    <location>
        <begin position="177"/>
        <end position="247"/>
    </location>
</feature>
<dbReference type="CDD" id="cd00130">
    <property type="entry name" value="PAS"/>
    <property type="match status" value="1"/>
</dbReference>
<dbReference type="FunFam" id="3.20.20.450:FF:000001">
    <property type="entry name" value="Cyclic di-GMP phosphodiesterase yahA"/>
    <property type="match status" value="1"/>
</dbReference>
<dbReference type="SUPFAM" id="SSF141868">
    <property type="entry name" value="EAL domain-like"/>
    <property type="match status" value="1"/>
</dbReference>
<feature type="domain" description="EAL" evidence="5">
    <location>
        <begin position="597"/>
        <end position="851"/>
    </location>
</feature>
<dbReference type="InterPro" id="IPR035919">
    <property type="entry name" value="EAL_sf"/>
</dbReference>
<evidence type="ECO:0000313" key="8">
    <source>
        <dbReference type="Proteomes" id="UP000198641"/>
    </source>
</evidence>
<dbReference type="SUPFAM" id="SSF55073">
    <property type="entry name" value="Nucleotide cyclase"/>
    <property type="match status" value="1"/>
</dbReference>
<dbReference type="PANTHER" id="PTHR44757:SF2">
    <property type="entry name" value="BIOFILM ARCHITECTURE MAINTENANCE PROTEIN MBAA"/>
    <property type="match status" value="1"/>
</dbReference>
<dbReference type="PIRSF" id="PIRSF005925">
    <property type="entry name" value="Dos"/>
    <property type="match status" value="1"/>
</dbReference>
<dbReference type="PROSITE" id="PS50113">
    <property type="entry name" value="PAC"/>
    <property type="match status" value="1"/>
</dbReference>
<protein>
    <recommendedName>
        <fullName evidence="1">cyclic-guanylate-specific phosphodiesterase</fullName>
        <ecNumber evidence="1">3.1.4.52</ecNumber>
    </recommendedName>
</protein>
<dbReference type="InterPro" id="IPR000700">
    <property type="entry name" value="PAS-assoc_C"/>
</dbReference>
<dbReference type="InterPro" id="IPR001633">
    <property type="entry name" value="EAL_dom"/>
</dbReference>
<sequence>MESTYLELKALQGIQEMIAMGKPLEETLQAICLMVERQAGDIMCSVMLTHDHGRSLSLAANGSLPRDFCRLLDNIPTSPNAGSCGHTTLFSEAGATESIGYANNWSDLRDVEISSGLLSCWSYPVKNQDGVLLGTLASYFSRDGQPDDRHVELIKRTARLTSLAISRHSDRQSLALIQNRYESLFSRNPDAVFSLNLRGNFESVNEATTSLLEAEERDILASPFIGRIKQEYKEAVDRHFRTAISGTTSRFECDISSFRSRDSIVLVTFIPIIARTEVIGIHGMAKDITARKRDEDTLRIFRRSVEATPNSVVIVDARAKDQPIVHANPAFYNMTGYSQDETIGKNCRFLQGKDTSTESIGRIRSGLSKGSAFRETILNYRKDGTVFWNDLHIAPVCDEDGITSHLIGIQNNVSEKQHYQDKLAYFTAHNPLTHLPNRTSFLSRLEYAKKVSHQHESRMALLYIDLDNFKDVNESLGHVSGDEIIVEASRRITGCLKKSDILSHFGADEFVVLRHDMRSEGEAATLAQAILERLRAPYHVAEYEVEAPASIGICVDNNGSDSDVVRHANMALLRAKSSGKNTYHWHTDALSQSVRERLTLGKELKKALKNEELELHYQPIIPCREGSRTYLEALIRWYSPGKGYISPGKFIPLAEEIGLISSIGAWVIERACQDIASIARDCEIKVSIAVNVSPLQFLREDFLPHIESCLKENSLAPGSLEIEITEGLLMKDEYESVAKIKSLKKIGVGTSIDDFGTGFSSLSYLRNLPVSKVKIDKTFIDGVGINNEDSTIVRATIAMAQKLGCQVVAEGVEHESQKDFLVAEECDFIQGFLYSKPLPLNEIVEYLSSPQRPA</sequence>
<dbReference type="Pfam" id="PF13426">
    <property type="entry name" value="PAS_9"/>
    <property type="match status" value="1"/>
</dbReference>
<dbReference type="InterPro" id="IPR013656">
    <property type="entry name" value="PAS_4"/>
</dbReference>
<evidence type="ECO:0000259" key="4">
    <source>
        <dbReference type="PROSITE" id="PS50113"/>
    </source>
</evidence>
<organism evidence="7 8">
    <name type="scientific">Onishia taeanensis</name>
    <dbReference type="NCBI Taxonomy" id="284577"/>
    <lineage>
        <taxon>Bacteria</taxon>
        <taxon>Pseudomonadati</taxon>
        <taxon>Pseudomonadota</taxon>
        <taxon>Gammaproteobacteria</taxon>
        <taxon>Oceanospirillales</taxon>
        <taxon>Halomonadaceae</taxon>
        <taxon>Onishia</taxon>
    </lineage>
</organism>
<dbReference type="Pfam" id="PF00563">
    <property type="entry name" value="EAL"/>
    <property type="match status" value="1"/>
</dbReference>
<evidence type="ECO:0000313" key="7">
    <source>
        <dbReference type="EMBL" id="SDF93976.1"/>
    </source>
</evidence>
<dbReference type="CDD" id="cd01949">
    <property type="entry name" value="GGDEF"/>
    <property type="match status" value="1"/>
</dbReference>
<dbReference type="GO" id="GO:0071111">
    <property type="term" value="F:cyclic-guanylate-specific phosphodiesterase activity"/>
    <property type="evidence" value="ECO:0007669"/>
    <property type="project" value="UniProtKB-EC"/>
</dbReference>
<dbReference type="SMART" id="SM00091">
    <property type="entry name" value="PAS"/>
    <property type="match status" value="2"/>
</dbReference>
<dbReference type="Pfam" id="PF08448">
    <property type="entry name" value="PAS_4"/>
    <property type="match status" value="1"/>
</dbReference>
<dbReference type="InterPro" id="IPR012226">
    <property type="entry name" value="Diguanyl_cyclase/Pdiesterase"/>
</dbReference>
<evidence type="ECO:0000256" key="1">
    <source>
        <dbReference type="ARBA" id="ARBA00012282"/>
    </source>
</evidence>
<dbReference type="AlphaFoldDB" id="A0A1G7Q632"/>
<dbReference type="RefSeq" id="WP_092523786.1">
    <property type="nucleotide sequence ID" value="NZ_FNCI01000003.1"/>
</dbReference>
<name>A0A1G7Q632_9GAMM</name>
<dbReference type="NCBIfam" id="TIGR00229">
    <property type="entry name" value="sensory_box"/>
    <property type="match status" value="2"/>
</dbReference>
<dbReference type="SUPFAM" id="SSF55781">
    <property type="entry name" value="GAF domain-like"/>
    <property type="match status" value="1"/>
</dbReference>
<dbReference type="Gene3D" id="3.30.450.20">
    <property type="entry name" value="PAS domain"/>
    <property type="match status" value="2"/>
</dbReference>
<gene>
    <name evidence="7" type="ORF">SAMN05216571_10399</name>
</gene>
<dbReference type="SMART" id="SM00052">
    <property type="entry name" value="EAL"/>
    <property type="match status" value="1"/>
</dbReference>
<dbReference type="STRING" id="284577.SAMN05216571_10399"/>
<dbReference type="Pfam" id="PF13185">
    <property type="entry name" value="GAF_2"/>
    <property type="match status" value="1"/>
</dbReference>
<dbReference type="NCBIfam" id="TIGR00254">
    <property type="entry name" value="GGDEF"/>
    <property type="match status" value="1"/>
</dbReference>
<dbReference type="PANTHER" id="PTHR44757">
    <property type="entry name" value="DIGUANYLATE CYCLASE DGCP"/>
    <property type="match status" value="1"/>
</dbReference>
<keyword evidence="2" id="KW-0973">c-di-GMP</keyword>
<dbReference type="CDD" id="cd01948">
    <property type="entry name" value="EAL"/>
    <property type="match status" value="1"/>
</dbReference>